<accession>A0A4R1YTS5</accession>
<name>A0A4R1YTS5_9RHOB</name>
<reference evidence="8 9" key="1">
    <citation type="submission" date="2019-03" db="EMBL/GenBank/DDBJ databases">
        <title>Genomic Encyclopedia of Type Strains, Phase IV (KMG-IV): sequencing the most valuable type-strain genomes for metagenomic binning, comparative biology and taxonomic classification.</title>
        <authorList>
            <person name="Goeker M."/>
        </authorList>
    </citation>
    <scope>NUCLEOTIDE SEQUENCE [LARGE SCALE GENOMIC DNA]</scope>
    <source>
        <strain evidence="8 9">DSM 21153</strain>
    </source>
</reference>
<keyword evidence="3 6" id="KW-0812">Transmembrane</keyword>
<evidence type="ECO:0000313" key="9">
    <source>
        <dbReference type="Proteomes" id="UP000295277"/>
    </source>
</evidence>
<dbReference type="EMBL" id="SLVM01000012">
    <property type="protein sequence ID" value="TCM84472.1"/>
    <property type="molecule type" value="Genomic_DNA"/>
</dbReference>
<dbReference type="InterPro" id="IPR018076">
    <property type="entry name" value="T2SS_GspF_dom"/>
</dbReference>
<dbReference type="GO" id="GO:0005886">
    <property type="term" value="C:plasma membrane"/>
    <property type="evidence" value="ECO:0007669"/>
    <property type="project" value="UniProtKB-SubCell"/>
</dbReference>
<organism evidence="8 9">
    <name type="scientific">Rhodovulum steppense</name>
    <dbReference type="NCBI Taxonomy" id="540251"/>
    <lineage>
        <taxon>Bacteria</taxon>
        <taxon>Pseudomonadati</taxon>
        <taxon>Pseudomonadota</taxon>
        <taxon>Alphaproteobacteria</taxon>
        <taxon>Rhodobacterales</taxon>
        <taxon>Paracoccaceae</taxon>
        <taxon>Rhodovulum</taxon>
    </lineage>
</organism>
<protein>
    <submittedName>
        <fullName evidence="8">Tight adherence protein C</fullName>
    </submittedName>
</protein>
<keyword evidence="5 6" id="KW-0472">Membrane</keyword>
<dbReference type="PANTHER" id="PTHR35007">
    <property type="entry name" value="INTEGRAL MEMBRANE PROTEIN-RELATED"/>
    <property type="match status" value="1"/>
</dbReference>
<dbReference type="OrthoDB" id="9810662at2"/>
<feature type="domain" description="Type II secretion system protein GspF" evidence="7">
    <location>
        <begin position="185"/>
        <end position="313"/>
    </location>
</feature>
<evidence type="ECO:0000256" key="5">
    <source>
        <dbReference type="ARBA" id="ARBA00023136"/>
    </source>
</evidence>
<feature type="transmembrane region" description="Helical" evidence="6">
    <location>
        <begin position="20"/>
        <end position="40"/>
    </location>
</feature>
<comment type="subcellular location">
    <subcellularLocation>
        <location evidence="1">Cell membrane</location>
        <topology evidence="1">Multi-pass membrane protein</topology>
    </subcellularLocation>
</comment>
<comment type="caution">
    <text evidence="8">The sequence shown here is derived from an EMBL/GenBank/DDBJ whole genome shotgun (WGS) entry which is preliminary data.</text>
</comment>
<evidence type="ECO:0000313" key="8">
    <source>
        <dbReference type="EMBL" id="TCM84472.1"/>
    </source>
</evidence>
<keyword evidence="9" id="KW-1185">Reference proteome</keyword>
<dbReference type="PANTHER" id="PTHR35007:SF2">
    <property type="entry name" value="PILUS ASSEMBLE PROTEIN"/>
    <property type="match status" value="1"/>
</dbReference>
<feature type="transmembrane region" description="Helical" evidence="6">
    <location>
        <begin position="147"/>
        <end position="166"/>
    </location>
</feature>
<feature type="transmembrane region" description="Helical" evidence="6">
    <location>
        <begin position="110"/>
        <end position="135"/>
    </location>
</feature>
<sequence>MDIISSLNGVLIDRFGALGPLYMVGALGLLLIALTVPALLKKRVDPLDKLRRETREMKAASTRDPMTTLRPTSHADKLERFSHFLEPQNEEEFSAIRLKMMRAGYRSKNAIRLFHFAQLALGLGLLVLGVLYTIVNSASDEVDTTKLILSVIIPGAIGYYLPRYWVERRLQTRQEAITNGFPDSLDMMLVCVEAGQSLDQSIVRVAREMRAGFPDLAEEFEIVAQEMKAGKDKVQVLKDMAERCGVTDISSFVTVLIQSATFGTSIAEALRVFSAEMRDKRVMRAEEKANVLPTKLTLGTMMFTVPPLLIILIGPSVYAIYDTLSNSSF</sequence>
<feature type="transmembrane region" description="Helical" evidence="6">
    <location>
        <begin position="298"/>
        <end position="321"/>
    </location>
</feature>
<dbReference type="Pfam" id="PF00482">
    <property type="entry name" value="T2SSF"/>
    <property type="match status" value="1"/>
</dbReference>
<gene>
    <name evidence="8" type="ORF">EV216_112109</name>
</gene>
<evidence type="ECO:0000259" key="7">
    <source>
        <dbReference type="Pfam" id="PF00482"/>
    </source>
</evidence>
<proteinExistence type="predicted"/>
<keyword evidence="4 6" id="KW-1133">Transmembrane helix</keyword>
<evidence type="ECO:0000256" key="6">
    <source>
        <dbReference type="SAM" id="Phobius"/>
    </source>
</evidence>
<dbReference type="AlphaFoldDB" id="A0A4R1YTS5"/>
<keyword evidence="2" id="KW-1003">Cell membrane</keyword>
<evidence type="ECO:0000256" key="2">
    <source>
        <dbReference type="ARBA" id="ARBA00022475"/>
    </source>
</evidence>
<dbReference type="RefSeq" id="WP_132695083.1">
    <property type="nucleotide sequence ID" value="NZ_SLVM01000012.1"/>
</dbReference>
<evidence type="ECO:0000256" key="1">
    <source>
        <dbReference type="ARBA" id="ARBA00004651"/>
    </source>
</evidence>
<evidence type="ECO:0000256" key="4">
    <source>
        <dbReference type="ARBA" id="ARBA00022989"/>
    </source>
</evidence>
<dbReference type="Proteomes" id="UP000295277">
    <property type="component" value="Unassembled WGS sequence"/>
</dbReference>
<evidence type="ECO:0000256" key="3">
    <source>
        <dbReference type="ARBA" id="ARBA00022692"/>
    </source>
</evidence>